<gene>
    <name evidence="2" type="ORF">UA08_02612</name>
</gene>
<feature type="compositionally biased region" description="Basic residues" evidence="1">
    <location>
        <begin position="559"/>
        <end position="570"/>
    </location>
</feature>
<feature type="compositionally biased region" description="Basic and acidic residues" evidence="1">
    <location>
        <begin position="75"/>
        <end position="84"/>
    </location>
</feature>
<feature type="compositionally biased region" description="Basic and acidic residues" evidence="1">
    <location>
        <begin position="534"/>
        <end position="543"/>
    </location>
</feature>
<feature type="compositionally biased region" description="Low complexity" evidence="1">
    <location>
        <begin position="314"/>
        <end position="327"/>
    </location>
</feature>
<reference evidence="2 3" key="1">
    <citation type="submission" date="2015-06" db="EMBL/GenBank/DDBJ databases">
        <title>Talaromyces atroroseus IBT 11181 draft genome.</title>
        <authorList>
            <person name="Rasmussen K.B."/>
            <person name="Rasmussen S."/>
            <person name="Petersen B."/>
            <person name="Sicheritz-Ponten T."/>
            <person name="Mortensen U.H."/>
            <person name="Thrane U."/>
        </authorList>
    </citation>
    <scope>NUCLEOTIDE SEQUENCE [LARGE SCALE GENOMIC DNA]</scope>
    <source>
        <strain evidence="2 3">IBT 11181</strain>
    </source>
</reference>
<feature type="compositionally biased region" description="Acidic residues" evidence="1">
    <location>
        <begin position="359"/>
        <end position="373"/>
    </location>
</feature>
<feature type="compositionally biased region" description="Acidic residues" evidence="1">
    <location>
        <begin position="430"/>
        <end position="442"/>
    </location>
</feature>
<evidence type="ECO:0000313" key="3">
    <source>
        <dbReference type="Proteomes" id="UP000214365"/>
    </source>
</evidence>
<feature type="region of interest" description="Disordered" evidence="1">
    <location>
        <begin position="130"/>
        <end position="198"/>
    </location>
</feature>
<dbReference type="OrthoDB" id="3595585at2759"/>
<name>A0A225B8W9_TALAT</name>
<feature type="compositionally biased region" description="Basic and acidic residues" evidence="1">
    <location>
        <begin position="328"/>
        <end position="358"/>
    </location>
</feature>
<dbReference type="Proteomes" id="UP000214365">
    <property type="component" value="Unassembled WGS sequence"/>
</dbReference>
<evidence type="ECO:0000313" key="2">
    <source>
        <dbReference type="EMBL" id="OKL62397.1"/>
    </source>
</evidence>
<organism evidence="2 3">
    <name type="scientific">Talaromyces atroroseus</name>
    <dbReference type="NCBI Taxonomy" id="1441469"/>
    <lineage>
        <taxon>Eukaryota</taxon>
        <taxon>Fungi</taxon>
        <taxon>Dikarya</taxon>
        <taxon>Ascomycota</taxon>
        <taxon>Pezizomycotina</taxon>
        <taxon>Eurotiomycetes</taxon>
        <taxon>Eurotiomycetidae</taxon>
        <taxon>Eurotiales</taxon>
        <taxon>Trichocomaceae</taxon>
        <taxon>Talaromyces</taxon>
        <taxon>Talaromyces sect. Trachyspermi</taxon>
    </lineage>
</organism>
<feature type="compositionally biased region" description="Acidic residues" evidence="1">
    <location>
        <begin position="301"/>
        <end position="313"/>
    </location>
</feature>
<feature type="compositionally biased region" description="Basic and acidic residues" evidence="1">
    <location>
        <begin position="244"/>
        <end position="266"/>
    </location>
</feature>
<proteinExistence type="predicted"/>
<feature type="compositionally biased region" description="Acidic residues" evidence="1">
    <location>
        <begin position="486"/>
        <end position="499"/>
    </location>
</feature>
<evidence type="ECO:0000256" key="1">
    <source>
        <dbReference type="SAM" id="MobiDB-lite"/>
    </source>
</evidence>
<accession>A0A225B8W9</accession>
<dbReference type="STRING" id="1441469.A0A225B8W9"/>
<sequence length="570" mass="62758">MTDSITRLHISPLSPALLDSILVPSIRPLATDISFHTIPTFPENNYGFVSLPSMEADKLKKKLNGSILKGKKLKVEAARADPSKKKARVDDDDASEKVPSTKLKKTSKRKAEDSVLDGYELPADRKVKRGWTEPASAKKYKKQTKAEKEARIAKPQSKSKYTEKAECLFKIKTPPNKTPDAASKKNAKSKKPKAPNEVVVHEFSQTISHPSFLKSTMGEKPVTAGFEEGKGWVDENGNVQEVIDSQKTRTADYHPGKRDGAKERVAVKQRKKSPSPVAVFESGKEDQDSDWTSSSGPTDSESSDSDSDSDSDSGSEASSSSDASSISSHEEKDSTLETQVDKLVTKKETVKSDAKPEAEAEDSSSGDGEDNDSSGDSSEADSKAHSPAPQATEVTTETKDVHPLEALFKRAGPDEKLSLDTGNTFSFFAGDDDDIEDEEEVPPESLGPLTPYTNRDRQVRGVRSGAPTPDTAVFPRHKFLSSAQSDADEDEDEDMEDVDGYAHSQAPEATPSKTRNQSSSQQQQPEESDFVKWFWEHRGENNRAWKRRRREAAKDKRQRENRRKGLKGRG</sequence>
<feature type="compositionally biased region" description="Basic and acidic residues" evidence="1">
    <location>
        <begin position="160"/>
        <end position="169"/>
    </location>
</feature>
<dbReference type="EMBL" id="LFMY01000003">
    <property type="protein sequence ID" value="OKL62397.1"/>
    <property type="molecule type" value="Genomic_DNA"/>
</dbReference>
<comment type="caution">
    <text evidence="2">The sequence shown here is derived from an EMBL/GenBank/DDBJ whole genome shotgun (WGS) entry which is preliminary data.</text>
</comment>
<dbReference type="GeneID" id="31002367"/>
<feature type="region of interest" description="Disordered" evidence="1">
    <location>
        <begin position="210"/>
        <end position="570"/>
    </location>
</feature>
<protein>
    <submittedName>
        <fullName evidence="2">Uncharacterized protein</fullName>
    </submittedName>
</protein>
<dbReference type="AlphaFoldDB" id="A0A225B8W9"/>
<feature type="region of interest" description="Disordered" evidence="1">
    <location>
        <begin position="75"/>
        <end position="113"/>
    </location>
</feature>
<keyword evidence="3" id="KW-1185">Reference proteome</keyword>
<dbReference type="RefSeq" id="XP_020122518.1">
    <property type="nucleotide sequence ID" value="XM_020264673.1"/>
</dbReference>
<feature type="compositionally biased region" description="Basic and acidic residues" evidence="1">
    <location>
        <begin position="396"/>
        <end position="418"/>
    </location>
</feature>